<proteinExistence type="predicted"/>
<accession>A0A9K3L887</accession>
<reference evidence="3" key="2">
    <citation type="submission" date="2021-04" db="EMBL/GenBank/DDBJ databases">
        <authorList>
            <person name="Podell S."/>
        </authorList>
    </citation>
    <scope>NUCLEOTIDE SEQUENCE</scope>
    <source>
        <strain evidence="3">Hildebrandi</strain>
    </source>
</reference>
<dbReference type="OrthoDB" id="46590at2759"/>
<dbReference type="GO" id="GO:0016787">
    <property type="term" value="F:hydrolase activity"/>
    <property type="evidence" value="ECO:0007669"/>
    <property type="project" value="UniProtKB-KW"/>
</dbReference>
<evidence type="ECO:0000259" key="2">
    <source>
        <dbReference type="Pfam" id="PF12695"/>
    </source>
</evidence>
<name>A0A9K3L887_9STRA</name>
<evidence type="ECO:0000256" key="1">
    <source>
        <dbReference type="SAM" id="MobiDB-lite"/>
    </source>
</evidence>
<feature type="domain" description="Alpha/beta hydrolase fold-5" evidence="2">
    <location>
        <begin position="91"/>
        <end position="275"/>
    </location>
</feature>
<evidence type="ECO:0000313" key="4">
    <source>
        <dbReference type="Proteomes" id="UP000693970"/>
    </source>
</evidence>
<dbReference type="Pfam" id="PF12695">
    <property type="entry name" value="Abhydrolase_5"/>
    <property type="match status" value="1"/>
</dbReference>
<keyword evidence="3" id="KW-0378">Hydrolase</keyword>
<keyword evidence="4" id="KW-1185">Reference proteome</keyword>
<gene>
    <name evidence="3" type="ORF">IV203_001284</name>
</gene>
<dbReference type="EMBL" id="JAGRRH010000015">
    <property type="protein sequence ID" value="KAG7356598.1"/>
    <property type="molecule type" value="Genomic_DNA"/>
</dbReference>
<dbReference type="InterPro" id="IPR029059">
    <property type="entry name" value="AB_hydrolase_5"/>
</dbReference>
<organism evidence="3 4">
    <name type="scientific">Nitzschia inconspicua</name>
    <dbReference type="NCBI Taxonomy" id="303405"/>
    <lineage>
        <taxon>Eukaryota</taxon>
        <taxon>Sar</taxon>
        <taxon>Stramenopiles</taxon>
        <taxon>Ochrophyta</taxon>
        <taxon>Bacillariophyta</taxon>
        <taxon>Bacillariophyceae</taxon>
        <taxon>Bacillariophycidae</taxon>
        <taxon>Bacillariales</taxon>
        <taxon>Bacillariaceae</taxon>
        <taxon>Nitzschia</taxon>
    </lineage>
</organism>
<protein>
    <submittedName>
        <fullName evidence="3">Alpha/beta fold family hydrolase</fullName>
    </submittedName>
</protein>
<sequence length="340" mass="36174">MALAMSVSPSLGAGSLSSIFLLDNGFHNRVLQFEIPDYTSPPLEEALIATPEDFRDDAVIDKMRDLDAAGNCASSTCFIPFEPATNSTTGILLYGGGLVDPRAYAVLAQPLAMEGYTVLIPVFANDLAFGVPCGTGRLEFAQELYPDIDTWILAGHSFGGVAAMSDAWLALEDNDTTVGGVVLFAADVEPLVCGTGDYIDYSTMNLPMAAVTATEDGVLNFTRWEENVQFLSNSTLFVSIEGGNHGQFGDYNDTLRGSILGQMDGDATISPQEQWNISVNSILEVILLATENNVASPTMSPTMDGGATPSPTSNGRRTTNKWTTRIVAPMASLSFILLGL</sequence>
<dbReference type="AlphaFoldDB" id="A0A9K3L887"/>
<reference evidence="3" key="1">
    <citation type="journal article" date="2021" name="Sci. Rep.">
        <title>Diploid genomic architecture of Nitzschia inconspicua, an elite biomass production diatom.</title>
        <authorList>
            <person name="Oliver A."/>
            <person name="Podell S."/>
            <person name="Pinowska A."/>
            <person name="Traller J.C."/>
            <person name="Smith S.R."/>
            <person name="McClure R."/>
            <person name="Beliaev A."/>
            <person name="Bohutskyi P."/>
            <person name="Hill E.A."/>
            <person name="Rabines A."/>
            <person name="Zheng H."/>
            <person name="Allen L.Z."/>
            <person name="Kuo A."/>
            <person name="Grigoriev I.V."/>
            <person name="Allen A.E."/>
            <person name="Hazlebeck D."/>
            <person name="Allen E.E."/>
        </authorList>
    </citation>
    <scope>NUCLEOTIDE SEQUENCE</scope>
    <source>
        <strain evidence="3">Hildebrandi</strain>
    </source>
</reference>
<evidence type="ECO:0000313" key="3">
    <source>
        <dbReference type="EMBL" id="KAG7356598.1"/>
    </source>
</evidence>
<dbReference type="Proteomes" id="UP000693970">
    <property type="component" value="Unassembled WGS sequence"/>
</dbReference>
<comment type="caution">
    <text evidence="3">The sequence shown here is derived from an EMBL/GenBank/DDBJ whole genome shotgun (WGS) entry which is preliminary data.</text>
</comment>
<feature type="region of interest" description="Disordered" evidence="1">
    <location>
        <begin position="297"/>
        <end position="319"/>
    </location>
</feature>
<feature type="compositionally biased region" description="Polar residues" evidence="1">
    <location>
        <begin position="309"/>
        <end position="319"/>
    </location>
</feature>